<evidence type="ECO:0000256" key="1">
    <source>
        <dbReference type="SAM" id="MobiDB-lite"/>
    </source>
</evidence>
<dbReference type="EMBL" id="JAAIUW010000011">
    <property type="protein sequence ID" value="KAF7808320.1"/>
    <property type="molecule type" value="Genomic_DNA"/>
</dbReference>
<organism evidence="2 3">
    <name type="scientific">Senna tora</name>
    <dbReference type="NCBI Taxonomy" id="362788"/>
    <lineage>
        <taxon>Eukaryota</taxon>
        <taxon>Viridiplantae</taxon>
        <taxon>Streptophyta</taxon>
        <taxon>Embryophyta</taxon>
        <taxon>Tracheophyta</taxon>
        <taxon>Spermatophyta</taxon>
        <taxon>Magnoliopsida</taxon>
        <taxon>eudicotyledons</taxon>
        <taxon>Gunneridae</taxon>
        <taxon>Pentapetalae</taxon>
        <taxon>rosids</taxon>
        <taxon>fabids</taxon>
        <taxon>Fabales</taxon>
        <taxon>Fabaceae</taxon>
        <taxon>Caesalpinioideae</taxon>
        <taxon>Cassia clade</taxon>
        <taxon>Senna</taxon>
    </lineage>
</organism>
<dbReference type="Proteomes" id="UP000634136">
    <property type="component" value="Unassembled WGS sequence"/>
</dbReference>
<sequence>MKEIKGRGENVPLEELSGREEHGEEGDEGSTDGSAATGYNGGEWLLLEISRQRYGRRQSKKEGNGGEVVRKKKATVVSGGSRRTDDDGVLLVEDGGELGRGYGSKVRGGRRRG</sequence>
<feature type="region of interest" description="Disordered" evidence="1">
    <location>
        <begin position="1"/>
        <end position="39"/>
    </location>
</feature>
<dbReference type="AlphaFoldDB" id="A0A834SSV7"/>
<evidence type="ECO:0000313" key="2">
    <source>
        <dbReference type="EMBL" id="KAF7808320.1"/>
    </source>
</evidence>
<reference evidence="2" key="1">
    <citation type="submission" date="2020-09" db="EMBL/GenBank/DDBJ databases">
        <title>Genome-Enabled Discovery of Anthraquinone Biosynthesis in Senna tora.</title>
        <authorList>
            <person name="Kang S.-H."/>
            <person name="Pandey R.P."/>
            <person name="Lee C.-M."/>
            <person name="Sim J.-S."/>
            <person name="Jeong J.-T."/>
            <person name="Choi B.-S."/>
            <person name="Jung M."/>
            <person name="Ginzburg D."/>
            <person name="Zhao K."/>
            <person name="Won S.Y."/>
            <person name="Oh T.-J."/>
            <person name="Yu Y."/>
            <person name="Kim N.-H."/>
            <person name="Lee O.R."/>
            <person name="Lee T.-H."/>
            <person name="Bashyal P."/>
            <person name="Kim T.-S."/>
            <person name="Lee W.-H."/>
            <person name="Kawkins C."/>
            <person name="Kim C.-K."/>
            <person name="Kim J.S."/>
            <person name="Ahn B.O."/>
            <person name="Rhee S.Y."/>
            <person name="Sohng J.K."/>
        </authorList>
    </citation>
    <scope>NUCLEOTIDE SEQUENCE</scope>
    <source>
        <tissue evidence="2">Leaf</tissue>
    </source>
</reference>
<accession>A0A834SSV7</accession>
<gene>
    <name evidence="2" type="ORF">G2W53_035063</name>
</gene>
<keyword evidence="3" id="KW-1185">Reference proteome</keyword>
<name>A0A834SSV7_9FABA</name>
<evidence type="ECO:0000313" key="3">
    <source>
        <dbReference type="Proteomes" id="UP000634136"/>
    </source>
</evidence>
<feature type="region of interest" description="Disordered" evidence="1">
    <location>
        <begin position="54"/>
        <end position="88"/>
    </location>
</feature>
<comment type="caution">
    <text evidence="2">The sequence shown here is derived from an EMBL/GenBank/DDBJ whole genome shotgun (WGS) entry which is preliminary data.</text>
</comment>
<protein>
    <submittedName>
        <fullName evidence="2">Uncharacterized protein</fullName>
    </submittedName>
</protein>
<proteinExistence type="predicted"/>